<keyword evidence="4" id="KW-1185">Reference proteome</keyword>
<dbReference type="Pfam" id="PF01391">
    <property type="entry name" value="Collagen"/>
    <property type="match status" value="2"/>
</dbReference>
<protein>
    <submittedName>
        <fullName evidence="3">Uncharacterized protein</fullName>
    </submittedName>
</protein>
<reference evidence="3" key="2">
    <citation type="submission" date="2025-09" db="UniProtKB">
        <authorList>
            <consortium name="Ensembl"/>
        </authorList>
    </citation>
    <scope>IDENTIFICATION</scope>
</reference>
<dbReference type="PANTHER" id="PTHR24023:SF1082">
    <property type="entry name" value="COLLAGEN TRIPLE HELIX REPEAT"/>
    <property type="match status" value="1"/>
</dbReference>
<evidence type="ECO:0000313" key="4">
    <source>
        <dbReference type="Proteomes" id="UP000261660"/>
    </source>
</evidence>
<organism evidence="3 4">
    <name type="scientific">Labrus bergylta</name>
    <name type="common">ballan wrasse</name>
    <dbReference type="NCBI Taxonomy" id="56723"/>
    <lineage>
        <taxon>Eukaryota</taxon>
        <taxon>Metazoa</taxon>
        <taxon>Chordata</taxon>
        <taxon>Craniata</taxon>
        <taxon>Vertebrata</taxon>
        <taxon>Euteleostomi</taxon>
        <taxon>Actinopterygii</taxon>
        <taxon>Neopterygii</taxon>
        <taxon>Teleostei</taxon>
        <taxon>Neoteleostei</taxon>
        <taxon>Acanthomorphata</taxon>
        <taxon>Eupercaria</taxon>
        <taxon>Labriformes</taxon>
        <taxon>Labridae</taxon>
        <taxon>Labrus</taxon>
    </lineage>
</organism>
<dbReference type="GO" id="GO:0031012">
    <property type="term" value="C:extracellular matrix"/>
    <property type="evidence" value="ECO:0007669"/>
    <property type="project" value="TreeGrafter"/>
</dbReference>
<dbReference type="AlphaFoldDB" id="A0A3Q3ENQ1"/>
<reference evidence="3" key="1">
    <citation type="submission" date="2025-08" db="UniProtKB">
        <authorList>
            <consortium name="Ensembl"/>
        </authorList>
    </citation>
    <scope>IDENTIFICATION</scope>
</reference>
<dbReference type="InterPro" id="IPR050149">
    <property type="entry name" value="Collagen_superfamily"/>
</dbReference>
<sequence length="347" mass="36444">MTDLLSIMKFCYKVIVMYFLQVKLNICVFQVIEVWMVLPVLSVLLECVYLELLVLKESADQWVSLDSQVPTLELLTSVKCTSQTPGFSESHCILSSGNHGPKGLKGDPGLPGIGAIGSQGPYGAPGFNGDKGLVGEVGLKGLSGANGEPGSPGKEADPANQFSNSLWPVCLSGDDGVDGVNGSQGPVGIQGDPGAPGLKGIQTSVAVYGDPGDPGDPGTTVGLKRLKKTIQKRIYILISKASLICLHFHSQGNAGCPGPQGTKGTPGDLGVPGTPGECGPCGPKGEKGPPGCRGLIQSFSSFVCYFRASGLYCDKKTLDNQKFELKLEVLLMFTRYTQTEHISLLLK</sequence>
<evidence type="ECO:0000256" key="1">
    <source>
        <dbReference type="ARBA" id="ARBA00004498"/>
    </source>
</evidence>
<dbReference type="InParanoid" id="A0A3Q3ENQ1"/>
<dbReference type="InterPro" id="IPR008160">
    <property type="entry name" value="Collagen"/>
</dbReference>
<keyword evidence="2" id="KW-0964">Secreted</keyword>
<proteinExistence type="predicted"/>
<dbReference type="PANTHER" id="PTHR24023">
    <property type="entry name" value="COLLAGEN ALPHA"/>
    <property type="match status" value="1"/>
</dbReference>
<comment type="subcellular location">
    <subcellularLocation>
        <location evidence="1">Secreted</location>
        <location evidence="1">Extracellular space</location>
        <location evidence="1">Extracellular matrix</location>
    </subcellularLocation>
</comment>
<accession>A0A3Q3ENQ1</accession>
<dbReference type="GeneTree" id="ENSGT00940000159308"/>
<name>A0A3Q3ENQ1_9LABR</name>
<dbReference type="STRING" id="56723.ENSLBEP00000008919"/>
<dbReference type="GO" id="GO:0005615">
    <property type="term" value="C:extracellular space"/>
    <property type="evidence" value="ECO:0007669"/>
    <property type="project" value="TreeGrafter"/>
</dbReference>
<keyword evidence="2" id="KW-0272">Extracellular matrix</keyword>
<evidence type="ECO:0000313" key="3">
    <source>
        <dbReference type="Ensembl" id="ENSLBEP00000008919.1"/>
    </source>
</evidence>
<dbReference type="Ensembl" id="ENSLBET00000009404.1">
    <property type="protein sequence ID" value="ENSLBEP00000008919.1"/>
    <property type="gene ID" value="ENSLBEG00000006879.1"/>
</dbReference>
<dbReference type="Proteomes" id="UP000261660">
    <property type="component" value="Unplaced"/>
</dbReference>
<evidence type="ECO:0000256" key="2">
    <source>
        <dbReference type="ARBA" id="ARBA00022530"/>
    </source>
</evidence>